<comment type="caution">
    <text evidence="1">The sequence shown here is derived from an EMBL/GenBank/DDBJ whole genome shotgun (WGS) entry which is preliminary data.</text>
</comment>
<reference evidence="1 2" key="1">
    <citation type="submission" date="2024-10" db="EMBL/GenBank/DDBJ databases">
        <authorList>
            <person name="Cho J.-C."/>
        </authorList>
    </citation>
    <scope>NUCLEOTIDE SEQUENCE [LARGE SCALE GENOMIC DNA]</scope>
    <source>
        <strain evidence="1 2">KCTC29696</strain>
    </source>
</reference>
<proteinExistence type="predicted"/>
<keyword evidence="2" id="KW-1185">Reference proteome</keyword>
<organism evidence="1 2">
    <name type="scientific">Streptomyces chitinivorans</name>
    <dbReference type="NCBI Taxonomy" id="1257027"/>
    <lineage>
        <taxon>Bacteria</taxon>
        <taxon>Bacillati</taxon>
        <taxon>Actinomycetota</taxon>
        <taxon>Actinomycetes</taxon>
        <taxon>Kitasatosporales</taxon>
        <taxon>Streptomycetaceae</taxon>
        <taxon>Streptomyces</taxon>
    </lineage>
</organism>
<accession>A0ABW7HR23</accession>
<protein>
    <submittedName>
        <fullName evidence="1">Uncharacterized protein</fullName>
    </submittedName>
</protein>
<sequence length="56" mass="6077">MDSSAFPWLCHLSDDQAYEFLGELIEAAQDAGTCTAFLSRLDALVPAWKVTAEALS</sequence>
<evidence type="ECO:0000313" key="2">
    <source>
        <dbReference type="Proteomes" id="UP001607069"/>
    </source>
</evidence>
<gene>
    <name evidence="1" type="ORF">ACG5V6_08825</name>
</gene>
<dbReference type="Proteomes" id="UP001607069">
    <property type="component" value="Unassembled WGS sequence"/>
</dbReference>
<dbReference type="RefSeq" id="WP_279950239.1">
    <property type="nucleotide sequence ID" value="NZ_BAABEN010000021.1"/>
</dbReference>
<name>A0ABW7HR23_9ACTN</name>
<dbReference type="EMBL" id="JBIHMK010000023">
    <property type="protein sequence ID" value="MFH0248315.1"/>
    <property type="molecule type" value="Genomic_DNA"/>
</dbReference>
<evidence type="ECO:0000313" key="1">
    <source>
        <dbReference type="EMBL" id="MFH0248315.1"/>
    </source>
</evidence>